<organism evidence="2 3">
    <name type="scientific">Alteromonas ponticola</name>
    <dbReference type="NCBI Taxonomy" id="2720613"/>
    <lineage>
        <taxon>Bacteria</taxon>
        <taxon>Pseudomonadati</taxon>
        <taxon>Pseudomonadota</taxon>
        <taxon>Gammaproteobacteria</taxon>
        <taxon>Alteromonadales</taxon>
        <taxon>Alteromonadaceae</taxon>
        <taxon>Alteromonas/Salinimonas group</taxon>
        <taxon>Alteromonas</taxon>
    </lineage>
</organism>
<evidence type="ECO:0000313" key="2">
    <source>
        <dbReference type="EMBL" id="NMH60503.1"/>
    </source>
</evidence>
<feature type="signal peptide" evidence="1">
    <location>
        <begin position="1"/>
        <end position="21"/>
    </location>
</feature>
<reference evidence="2 3" key="1">
    <citation type="submission" date="2020-03" db="EMBL/GenBank/DDBJ databases">
        <title>Alteromonas ponticola sp. nov., isolated from seawater.</title>
        <authorList>
            <person name="Yoon J.-H."/>
            <person name="Kim Y.-O."/>
        </authorList>
    </citation>
    <scope>NUCLEOTIDE SEQUENCE [LARGE SCALE GENOMIC DNA]</scope>
    <source>
        <strain evidence="2 3">MYP5</strain>
    </source>
</reference>
<keyword evidence="3" id="KW-1185">Reference proteome</keyword>
<protein>
    <submittedName>
        <fullName evidence="2">Outer membrane beta-barrel protein</fullName>
    </submittedName>
</protein>
<gene>
    <name evidence="2" type="ORF">HCJ96_10765</name>
</gene>
<evidence type="ECO:0000256" key="1">
    <source>
        <dbReference type="SAM" id="SignalP"/>
    </source>
</evidence>
<comment type="caution">
    <text evidence="2">The sequence shown here is derived from an EMBL/GenBank/DDBJ whole genome shotgun (WGS) entry which is preliminary data.</text>
</comment>
<dbReference type="EMBL" id="JAATNW010000005">
    <property type="protein sequence ID" value="NMH60503.1"/>
    <property type="molecule type" value="Genomic_DNA"/>
</dbReference>
<dbReference type="Pfam" id="PF10082">
    <property type="entry name" value="BBP2_2"/>
    <property type="match status" value="1"/>
</dbReference>
<evidence type="ECO:0000313" key="3">
    <source>
        <dbReference type="Proteomes" id="UP000709336"/>
    </source>
</evidence>
<dbReference type="RefSeq" id="WP_169211056.1">
    <property type="nucleotide sequence ID" value="NZ_JAATNW010000005.1"/>
</dbReference>
<dbReference type="InterPro" id="IPR018759">
    <property type="entry name" value="BBP2_2"/>
</dbReference>
<proteinExistence type="predicted"/>
<name>A0ABX1R401_9ALTE</name>
<dbReference type="SUPFAM" id="SSF56935">
    <property type="entry name" value="Porins"/>
    <property type="match status" value="1"/>
</dbReference>
<sequence>MIRRTSSAVALSLILASPVIAQEEGRIQLGSVDLIPELNSQLSYIDNVTYVSDDEESISSWASVVAPQLKAVTRFSTHEIALAYRLERGDYFDSDADDYTDHLIRLHGDFEFGDRHRLDANATYEDGHDERGRRYSNGDAASLTEVDTWKETGVDGTYSFGALSARGRLDISAGRASLDYDKNFAAYLFRDRDYTDLGAAFAYKLGGQTHAVIEVETTDIAYDLAADAANPLDSVENSILAGVTWRSSATTKGFAKAGYKEKDFDSAQREDFSGAEWELGMMWSPLTYSHFEVSTSADTRETNSDADFIETRDYRATWTHEWVERFSTQAGLVYFQDEYVGSPTEQRTDDVTRVDLSADYQFRRWLAFGIFYQFSNRDSDRDDVTFDRNVYGVTAKVTL</sequence>
<accession>A0ABX1R401</accession>
<dbReference type="Proteomes" id="UP000709336">
    <property type="component" value="Unassembled WGS sequence"/>
</dbReference>
<feature type="chain" id="PRO_5045146293" evidence="1">
    <location>
        <begin position="22"/>
        <end position="399"/>
    </location>
</feature>
<keyword evidence="1" id="KW-0732">Signal</keyword>